<dbReference type="InterPro" id="IPR042054">
    <property type="entry name" value="YegD-like"/>
</dbReference>
<dbReference type="PRINTS" id="PR00301">
    <property type="entry name" value="HEATSHOCK70"/>
</dbReference>
<keyword evidence="2" id="KW-0547">Nucleotide-binding</keyword>
<dbReference type="Proteomes" id="UP000217005">
    <property type="component" value="Unassembled WGS sequence"/>
</dbReference>
<dbReference type="Gene3D" id="3.30.420.40">
    <property type="match status" value="2"/>
</dbReference>
<dbReference type="PROSITE" id="PS01036">
    <property type="entry name" value="HSP70_3"/>
    <property type="match status" value="1"/>
</dbReference>
<gene>
    <name evidence="5" type="ORF">CAL27_04560</name>
    <name evidence="4" type="ORF">CEG14_01920</name>
</gene>
<dbReference type="InterPro" id="IPR043129">
    <property type="entry name" value="ATPase_NBD"/>
</dbReference>
<keyword evidence="3" id="KW-0067">ATP-binding</keyword>
<name>A0A261STR2_9BORD</name>
<comment type="caution">
    <text evidence="4">The sequence shown here is derived from an EMBL/GenBank/DDBJ whole genome shotgun (WGS) entry which is preliminary data.</text>
</comment>
<dbReference type="Proteomes" id="UP000216354">
    <property type="component" value="Unassembled WGS sequence"/>
</dbReference>
<dbReference type="CDD" id="cd10231">
    <property type="entry name" value="ASKHA_NBD_HSP70_YegD-like"/>
    <property type="match status" value="1"/>
</dbReference>
<dbReference type="PROSITE" id="PS00329">
    <property type="entry name" value="HSP70_2"/>
    <property type="match status" value="1"/>
</dbReference>
<dbReference type="OrthoDB" id="9807934at2"/>
<evidence type="ECO:0000313" key="4">
    <source>
        <dbReference type="EMBL" id="OZI40545.1"/>
    </source>
</evidence>
<dbReference type="GO" id="GO:0140662">
    <property type="term" value="F:ATP-dependent protein folding chaperone"/>
    <property type="evidence" value="ECO:0007669"/>
    <property type="project" value="InterPro"/>
</dbReference>
<comment type="similarity">
    <text evidence="1">Belongs to the heat shock protein 70 family.</text>
</comment>
<evidence type="ECO:0000313" key="7">
    <source>
        <dbReference type="Proteomes" id="UP000217005"/>
    </source>
</evidence>
<evidence type="ECO:0000256" key="1">
    <source>
        <dbReference type="ARBA" id="ARBA00007381"/>
    </source>
</evidence>
<dbReference type="SUPFAM" id="SSF53067">
    <property type="entry name" value="Actin-like ATPase domain"/>
    <property type="match status" value="2"/>
</dbReference>
<evidence type="ECO:0000256" key="2">
    <source>
        <dbReference type="ARBA" id="ARBA00022741"/>
    </source>
</evidence>
<dbReference type="Pfam" id="PF00012">
    <property type="entry name" value="HSP70"/>
    <property type="match status" value="3"/>
</dbReference>
<protein>
    <submittedName>
        <fullName evidence="4">Heat-shock protein</fullName>
    </submittedName>
</protein>
<dbReference type="InterPro" id="IPR018181">
    <property type="entry name" value="Heat_shock_70_CS"/>
</dbReference>
<dbReference type="RefSeq" id="WP_094824663.1">
    <property type="nucleotide sequence ID" value="NZ_NEVL01000001.1"/>
</dbReference>
<dbReference type="InterPro" id="IPR013126">
    <property type="entry name" value="Hsp_70_fam"/>
</dbReference>
<accession>A0A261STR2</accession>
<dbReference type="GO" id="GO:0005524">
    <property type="term" value="F:ATP binding"/>
    <property type="evidence" value="ECO:0007669"/>
    <property type="project" value="UniProtKB-KW"/>
</dbReference>
<evidence type="ECO:0000256" key="3">
    <source>
        <dbReference type="ARBA" id="ARBA00022840"/>
    </source>
</evidence>
<sequence>MTSLACGVDFGTSNSTVGLFRPGQPSLLTLEDGKGTLPSAIFFHDDDDDVSYGRAAIADYVSGYDGRLMRAMKSLLGSSLMEGSTEVQGRSVPFRVLLTRFIAELKRRAEQSCGQPLTQAVFGRPVFFVDDSPAADKLAQDTLGEIARDVGFANVEFQFEPIAAAFDYESQIDREELVLVVDIGGGTSDFTLIRLGPERAGRADRRDDILAHGGVHIGGTDFDKQLSLAHVMPLFGLGSQLRSGKDVPSTQYINLACWHTINQAYTKKAAENFAFIRAQTAEPARIALLDEMVKQRAGHWVAIQVEDAKIALSEDPSTHISLDRIAPALGTDVARPDFDQAIGGLIGRVERTVTDLIATAGVTADAVDTVFFTGGSSRVPLLRESVSALVPAARSVEGDLFGSIGAGLALDAKRRFA</sequence>
<evidence type="ECO:0000313" key="6">
    <source>
        <dbReference type="Proteomes" id="UP000216354"/>
    </source>
</evidence>
<reference evidence="4 7" key="1">
    <citation type="submission" date="2017-05" db="EMBL/GenBank/DDBJ databases">
        <title>Complete and WGS of Bordetella genogroups.</title>
        <authorList>
            <person name="Spilker T."/>
            <person name="LiPuma J."/>
        </authorList>
    </citation>
    <scope>NUCLEOTIDE SEQUENCE [LARGE SCALE GENOMIC DNA]</scope>
    <source>
        <strain evidence="4 7">AU17610</strain>
    </source>
</reference>
<keyword evidence="6" id="KW-1185">Reference proteome</keyword>
<evidence type="ECO:0000313" key="5">
    <source>
        <dbReference type="EMBL" id="OZI68737.1"/>
    </source>
</evidence>
<reference evidence="5 6" key="2">
    <citation type="submission" date="2017-05" db="EMBL/GenBank/DDBJ databases">
        <title>Complete and WGS of Bordetella genogroups.</title>
        <authorList>
            <person name="Spilker T."/>
            <person name="Lipuma J."/>
        </authorList>
    </citation>
    <scope>NUCLEOTIDE SEQUENCE [LARGE SCALE GENOMIC DNA]</scope>
    <source>
        <strain evidence="5 6">AU9795</strain>
    </source>
</reference>
<proteinExistence type="inferred from homology"/>
<dbReference type="Gene3D" id="3.90.640.10">
    <property type="entry name" value="Actin, Chain A, domain 4"/>
    <property type="match status" value="1"/>
</dbReference>
<dbReference type="AlphaFoldDB" id="A0A261STR2"/>
<dbReference type="PANTHER" id="PTHR19375">
    <property type="entry name" value="HEAT SHOCK PROTEIN 70KDA"/>
    <property type="match status" value="1"/>
</dbReference>
<dbReference type="EMBL" id="NEVR01000001">
    <property type="protein sequence ID" value="OZI68737.1"/>
    <property type="molecule type" value="Genomic_DNA"/>
</dbReference>
<organism evidence="4 7">
    <name type="scientific">Bordetella genomosp. 1</name>
    <dbReference type="NCBI Taxonomy" id="1395607"/>
    <lineage>
        <taxon>Bacteria</taxon>
        <taxon>Pseudomonadati</taxon>
        <taxon>Pseudomonadota</taxon>
        <taxon>Betaproteobacteria</taxon>
        <taxon>Burkholderiales</taxon>
        <taxon>Alcaligenaceae</taxon>
        <taxon>Bordetella</taxon>
    </lineage>
</organism>
<dbReference type="EMBL" id="NEVL01000001">
    <property type="protein sequence ID" value="OZI40545.1"/>
    <property type="molecule type" value="Genomic_DNA"/>
</dbReference>